<keyword evidence="2" id="KW-1185">Reference proteome</keyword>
<dbReference type="EMBL" id="JBEHCU010005630">
    <property type="protein sequence ID" value="KAL1399181.1"/>
    <property type="molecule type" value="Genomic_DNA"/>
</dbReference>
<comment type="caution">
    <text evidence="1">The sequence shown here is derived from an EMBL/GenBank/DDBJ whole genome shotgun (WGS) entry which is preliminary data.</text>
</comment>
<name>A0ABD1DHW4_CULPP</name>
<sequence length="41" mass="4633">MKGGKKVVVAYGIYFIAFRIPVTNRTAKKNPSTKKYLLKVC</sequence>
<evidence type="ECO:0000313" key="1">
    <source>
        <dbReference type="EMBL" id="KAL1399181.1"/>
    </source>
</evidence>
<accession>A0ABD1DHW4</accession>
<protein>
    <submittedName>
        <fullName evidence="1">Uncharacterized protein</fullName>
    </submittedName>
</protein>
<feature type="non-terminal residue" evidence="1">
    <location>
        <position position="41"/>
    </location>
</feature>
<proteinExistence type="predicted"/>
<dbReference type="AlphaFoldDB" id="A0ABD1DHW4"/>
<reference evidence="1 2" key="1">
    <citation type="submission" date="2024-05" db="EMBL/GenBank/DDBJ databases">
        <title>Culex pipiens pipiens assembly and annotation.</title>
        <authorList>
            <person name="Alout H."/>
            <person name="Durand T."/>
        </authorList>
    </citation>
    <scope>NUCLEOTIDE SEQUENCE [LARGE SCALE GENOMIC DNA]</scope>
    <source>
        <strain evidence="1">HA-2024</strain>
        <tissue evidence="1">Whole body</tissue>
    </source>
</reference>
<evidence type="ECO:0000313" key="2">
    <source>
        <dbReference type="Proteomes" id="UP001562425"/>
    </source>
</evidence>
<organism evidence="1 2">
    <name type="scientific">Culex pipiens pipiens</name>
    <name type="common">Northern house mosquito</name>
    <dbReference type="NCBI Taxonomy" id="38569"/>
    <lineage>
        <taxon>Eukaryota</taxon>
        <taxon>Metazoa</taxon>
        <taxon>Ecdysozoa</taxon>
        <taxon>Arthropoda</taxon>
        <taxon>Hexapoda</taxon>
        <taxon>Insecta</taxon>
        <taxon>Pterygota</taxon>
        <taxon>Neoptera</taxon>
        <taxon>Endopterygota</taxon>
        <taxon>Diptera</taxon>
        <taxon>Nematocera</taxon>
        <taxon>Culicoidea</taxon>
        <taxon>Culicidae</taxon>
        <taxon>Culicinae</taxon>
        <taxon>Culicini</taxon>
        <taxon>Culex</taxon>
        <taxon>Culex</taxon>
    </lineage>
</organism>
<gene>
    <name evidence="1" type="ORF">pipiens_020124</name>
</gene>
<dbReference type="Proteomes" id="UP001562425">
    <property type="component" value="Unassembled WGS sequence"/>
</dbReference>